<dbReference type="PANTHER" id="PTHR38075:SF1">
    <property type="entry name" value="DUF4139 DOMAIN-CONTAINING PROTEIN"/>
    <property type="match status" value="1"/>
</dbReference>
<evidence type="ECO:0000313" key="2">
    <source>
        <dbReference type="EMBL" id="ANE43915.1"/>
    </source>
</evidence>
<organism evidence="2 3">
    <name type="scientific">Deinococcus puniceus</name>
    <dbReference type="NCBI Taxonomy" id="1182568"/>
    <lineage>
        <taxon>Bacteria</taxon>
        <taxon>Thermotogati</taxon>
        <taxon>Deinococcota</taxon>
        <taxon>Deinococci</taxon>
        <taxon>Deinococcales</taxon>
        <taxon>Deinococcaceae</taxon>
        <taxon>Deinococcus</taxon>
    </lineage>
</organism>
<keyword evidence="1" id="KW-0732">Signal</keyword>
<gene>
    <name evidence="2" type="ORF">SU48_09165</name>
</gene>
<name>A0A172TA64_9DEIO</name>
<evidence type="ECO:0008006" key="4">
    <source>
        <dbReference type="Google" id="ProtNLM"/>
    </source>
</evidence>
<dbReference type="AlphaFoldDB" id="A0A172TA64"/>
<dbReference type="PATRIC" id="fig|1182568.3.peg.1906"/>
<feature type="chain" id="PRO_5008000557" description="DUF4139 domain-containing protein" evidence="1">
    <location>
        <begin position="19"/>
        <end position="430"/>
    </location>
</feature>
<evidence type="ECO:0000313" key="3">
    <source>
        <dbReference type="Proteomes" id="UP000077363"/>
    </source>
</evidence>
<proteinExistence type="predicted"/>
<protein>
    <recommendedName>
        <fullName evidence="4">DUF4139 domain-containing protein</fullName>
    </recommendedName>
</protein>
<feature type="signal peptide" evidence="1">
    <location>
        <begin position="1"/>
        <end position="18"/>
    </location>
</feature>
<dbReference type="OrthoDB" id="58667at2"/>
<dbReference type="PANTHER" id="PTHR38075">
    <property type="entry name" value="DUF4139 DOMAIN-CONTAINING PROTEIN"/>
    <property type="match status" value="1"/>
</dbReference>
<accession>A0A172TA64</accession>
<dbReference type="STRING" id="1182568.SU48_09165"/>
<dbReference type="Proteomes" id="UP000077363">
    <property type="component" value="Chromosome"/>
</dbReference>
<dbReference type="EMBL" id="CP011387">
    <property type="protein sequence ID" value="ANE43915.1"/>
    <property type="molecule type" value="Genomic_DNA"/>
</dbReference>
<keyword evidence="3" id="KW-1185">Reference proteome</keyword>
<sequence length="430" mass="45456">MKLGFVTLVIALASAAQATTLRLYPSFAEVQEPVSAASTSLSVSLSPAVWAGVIPGTVNLRGLAFSSAVQGQDPAWLARWEGKTLTLRTGVTGEKAESVTLIRAADLTVKDGAGEFRRVMLAQLSFPELPPLNAEAATPTLTFALPQPGTGTLSYLTRALSWTPRYTLNIVGTGAAAKADLSALADMRNGTDGVVQASGAELFAGDVRLGQSQPSLDFDTVRGNSGFVAMSTPVMGNIVSQGQLGGLYRFALTQPLALPAKSTVTLPFLKPALTMFQPFSRLNTGFQPTDSEGTLQRAYRLKADQRLPAGVVSVLEEDRLTGQVGVGELAKDTEFVLELGADPDVRYSRSVTIQNVQRGLLGGGSRTYRVTYTLRNEQAQPRRAEVREEVYGAQVVLDGKTATGSATAVLAFDLPAGGSLSKSYTVELPQ</sequence>
<reference evidence="2 3" key="1">
    <citation type="submission" date="2015-01" db="EMBL/GenBank/DDBJ databases">
        <title>Deinococcus puniceus/DY1/ whole genome sequencing.</title>
        <authorList>
            <person name="Kim M.K."/>
            <person name="Srinivasan S."/>
            <person name="Lee J.-J."/>
        </authorList>
    </citation>
    <scope>NUCLEOTIDE SEQUENCE [LARGE SCALE GENOMIC DNA]</scope>
    <source>
        <strain evidence="2 3">DY1</strain>
    </source>
</reference>
<evidence type="ECO:0000256" key="1">
    <source>
        <dbReference type="SAM" id="SignalP"/>
    </source>
</evidence>
<dbReference type="KEGG" id="dpu:SU48_09165"/>